<comment type="caution">
    <text evidence="1">The sequence shown here is derived from an EMBL/GenBank/DDBJ whole genome shotgun (WGS) entry which is preliminary data.</text>
</comment>
<sequence>MPATIRVANHDANLIYNPQGVDSRGTLLDALHGAGNHGDILQSSLDGNNLPPVLLAHKNGFVDAVTTAYSRHHHLTLRPEDVWLAIISQFSLYVNRNAEKLRGKFVAHEGQKELQIVYEHATRYTVDFADFAQQISGLISESVVDDEICRWITPNFSTTTGDDIVDYEDILRRLDKLAHYGKEPDALSDLLRPILRCFIRSFDDPEHPDVRSFWGKICDAHSGSGFNCYSGWITAFCFWNGQGERQVFPNDPEARHIETMTGCRVEKDYGLVEMSDVPAGFTRVPVRLIDNGVELEAEMIAGSVGVNCTSSGKPSADGTAGLDTMQNHLDWFMYEKP</sequence>
<keyword evidence="2" id="KW-1185">Reference proteome</keyword>
<dbReference type="PANTHER" id="PTHR31252:SF11">
    <property type="entry name" value="DUF4419 DOMAIN-CONTAINING PROTEIN"/>
    <property type="match status" value="1"/>
</dbReference>
<name>A0ABR1SUZ7_9PEZI</name>
<dbReference type="Proteomes" id="UP001396898">
    <property type="component" value="Unassembled WGS sequence"/>
</dbReference>
<organism evidence="1 2">
    <name type="scientific">Apiospora marii</name>
    <dbReference type="NCBI Taxonomy" id="335849"/>
    <lineage>
        <taxon>Eukaryota</taxon>
        <taxon>Fungi</taxon>
        <taxon>Dikarya</taxon>
        <taxon>Ascomycota</taxon>
        <taxon>Pezizomycotina</taxon>
        <taxon>Sordariomycetes</taxon>
        <taxon>Xylariomycetidae</taxon>
        <taxon>Amphisphaeriales</taxon>
        <taxon>Apiosporaceae</taxon>
        <taxon>Apiospora</taxon>
    </lineage>
</organism>
<proteinExistence type="predicted"/>
<evidence type="ECO:0000313" key="2">
    <source>
        <dbReference type="Proteomes" id="UP001396898"/>
    </source>
</evidence>
<dbReference type="PANTHER" id="PTHR31252">
    <property type="entry name" value="DUF4419 DOMAIN-CONTAINING PROTEIN"/>
    <property type="match status" value="1"/>
</dbReference>
<evidence type="ECO:0008006" key="3">
    <source>
        <dbReference type="Google" id="ProtNLM"/>
    </source>
</evidence>
<reference evidence="1 2" key="1">
    <citation type="submission" date="2023-01" db="EMBL/GenBank/DDBJ databases">
        <title>Analysis of 21 Apiospora genomes using comparative genomics revels a genus with tremendous synthesis potential of carbohydrate active enzymes and secondary metabolites.</title>
        <authorList>
            <person name="Sorensen T."/>
        </authorList>
    </citation>
    <scope>NUCLEOTIDE SEQUENCE [LARGE SCALE GENOMIC DNA]</scope>
    <source>
        <strain evidence="1 2">CBS 20057</strain>
    </source>
</reference>
<dbReference type="InterPro" id="IPR025533">
    <property type="entry name" value="DUF4419"/>
</dbReference>
<gene>
    <name evidence="1" type="ORF">PG991_000865</name>
</gene>
<protein>
    <recommendedName>
        <fullName evidence="3">DUF4419 domain-containing protein</fullName>
    </recommendedName>
</protein>
<accession>A0ABR1SUZ7</accession>
<evidence type="ECO:0000313" key="1">
    <source>
        <dbReference type="EMBL" id="KAK8037519.1"/>
    </source>
</evidence>
<dbReference type="EMBL" id="JAQQWI010000002">
    <property type="protein sequence ID" value="KAK8037519.1"/>
    <property type="molecule type" value="Genomic_DNA"/>
</dbReference>
<dbReference type="Pfam" id="PF14388">
    <property type="entry name" value="DUF4419"/>
    <property type="match status" value="2"/>
</dbReference>